<organism evidence="1 2">
    <name type="scientific">Bradyrhizobium lablabi</name>
    <dbReference type="NCBI Taxonomy" id="722472"/>
    <lineage>
        <taxon>Bacteria</taxon>
        <taxon>Pseudomonadati</taxon>
        <taxon>Pseudomonadota</taxon>
        <taxon>Alphaproteobacteria</taxon>
        <taxon>Hyphomicrobiales</taxon>
        <taxon>Nitrobacteraceae</taxon>
        <taxon>Bradyrhizobium</taxon>
    </lineage>
</organism>
<accession>A0A1H4SXF3</accession>
<dbReference type="AlphaFoldDB" id="A0A1H4SXF3"/>
<dbReference type="Proteomes" id="UP000183208">
    <property type="component" value="Unassembled WGS sequence"/>
</dbReference>
<dbReference type="OrthoDB" id="7574088at2"/>
<evidence type="ECO:0008006" key="3">
    <source>
        <dbReference type="Google" id="ProtNLM"/>
    </source>
</evidence>
<evidence type="ECO:0000313" key="1">
    <source>
        <dbReference type="EMBL" id="SEC48853.1"/>
    </source>
</evidence>
<proteinExistence type="predicted"/>
<protein>
    <recommendedName>
        <fullName evidence="3">Chaperone modulatory protein CbpM</fullName>
    </recommendedName>
</protein>
<sequence length="97" mass="10850">MGHVNKVSHVFTLGHVAEMLGEDEEWLFEVAEEMDPEDGQLWVVGVGEDGVMAFTDDGIENLKDLIAIHKDTPSIIEKRRQALAAMMKPKTEESDKI</sequence>
<reference evidence="1 2" key="1">
    <citation type="submission" date="2016-10" db="EMBL/GenBank/DDBJ databases">
        <authorList>
            <person name="de Groot N.N."/>
        </authorList>
    </citation>
    <scope>NUCLEOTIDE SEQUENCE [LARGE SCALE GENOMIC DNA]</scope>
    <source>
        <strain evidence="1 2">GAS522</strain>
    </source>
</reference>
<gene>
    <name evidence="1" type="ORF">SAMN05444171_1534</name>
</gene>
<name>A0A1H4SXF3_9BRAD</name>
<evidence type="ECO:0000313" key="2">
    <source>
        <dbReference type="Proteomes" id="UP000183208"/>
    </source>
</evidence>
<dbReference type="EMBL" id="FNTI01000001">
    <property type="protein sequence ID" value="SEC48853.1"/>
    <property type="molecule type" value="Genomic_DNA"/>
</dbReference>